<gene>
    <name evidence="2" type="ORF">NJQ99_00730</name>
</gene>
<dbReference type="Pfam" id="PF00378">
    <property type="entry name" value="ECH_1"/>
    <property type="match status" value="1"/>
</dbReference>
<proteinExistence type="inferred from homology"/>
<name>A0A9J6PB68_9PROT</name>
<dbReference type="RefSeq" id="WP_269330891.1">
    <property type="nucleotide sequence ID" value="NZ_JAMZFT010000001.1"/>
</dbReference>
<keyword evidence="3" id="KW-1185">Reference proteome</keyword>
<dbReference type="InterPro" id="IPR001753">
    <property type="entry name" value="Enoyl-CoA_hydra/iso"/>
</dbReference>
<dbReference type="AlphaFoldDB" id="A0A9J6PB68"/>
<sequence>MDRTRSIGQERDGAVATVLLNRPEAGNALTADLLERLLRTLDMLEKDESVRVVVLAAAGADFCIGIDPSARRPDRRSPAQDFGRILSDALAPVILRLRDMRRPVIAAAQGRATGAGLGLLAAADIVLAERGALFALDGVESGLAPEGAASWFLPRLIGLSRARALAMTGAAFGAEEAREFGLVWRVVEEGASRPAAAALAQHLAGRAPETLALMKRMFEATTVASLEEQLQVEANVQRRLGRTEDHREAVAALAEGRTPVFRGK</sequence>
<dbReference type="PANTHER" id="PTHR43459:SF1">
    <property type="entry name" value="EG:BACN32G11.4 PROTEIN"/>
    <property type="match status" value="1"/>
</dbReference>
<dbReference type="PANTHER" id="PTHR43459">
    <property type="entry name" value="ENOYL-COA HYDRATASE"/>
    <property type="match status" value="1"/>
</dbReference>
<dbReference type="InterPro" id="IPR014748">
    <property type="entry name" value="Enoyl-CoA_hydra_C"/>
</dbReference>
<comment type="caution">
    <text evidence="2">The sequence shown here is derived from an EMBL/GenBank/DDBJ whole genome shotgun (WGS) entry which is preliminary data.</text>
</comment>
<protein>
    <submittedName>
        <fullName evidence="2">Enoyl-CoA hydratase-related protein</fullName>
    </submittedName>
</protein>
<comment type="similarity">
    <text evidence="1">Belongs to the enoyl-CoA hydratase/isomerase family.</text>
</comment>
<dbReference type="SUPFAM" id="SSF52096">
    <property type="entry name" value="ClpP/crotonase"/>
    <property type="match status" value="1"/>
</dbReference>
<organism evidence="2 3">
    <name type="scientific">Futiania mangrovi</name>
    <dbReference type="NCBI Taxonomy" id="2959716"/>
    <lineage>
        <taxon>Bacteria</taxon>
        <taxon>Pseudomonadati</taxon>
        <taxon>Pseudomonadota</taxon>
        <taxon>Alphaproteobacteria</taxon>
        <taxon>Futianiales</taxon>
        <taxon>Futianiaceae</taxon>
        <taxon>Futiania</taxon>
    </lineage>
</organism>
<evidence type="ECO:0000313" key="3">
    <source>
        <dbReference type="Proteomes" id="UP001055804"/>
    </source>
</evidence>
<accession>A0A9J6PB68</accession>
<dbReference type="CDD" id="cd06558">
    <property type="entry name" value="crotonase-like"/>
    <property type="match status" value="1"/>
</dbReference>
<evidence type="ECO:0000256" key="1">
    <source>
        <dbReference type="ARBA" id="ARBA00005254"/>
    </source>
</evidence>
<dbReference type="Gene3D" id="1.10.12.10">
    <property type="entry name" value="Lyase 2-enoyl-coa Hydratase, Chain A, domain 2"/>
    <property type="match status" value="1"/>
</dbReference>
<reference evidence="2" key="1">
    <citation type="submission" date="2022-06" db="EMBL/GenBank/DDBJ databases">
        <title>Isolation and Genomics of Futiania mangrovii gen. nov., sp. nov., a Rare and Metabolically-versatile member in the Class Alphaproteobacteria.</title>
        <authorList>
            <person name="Liu L."/>
            <person name="Huang W.-C."/>
            <person name="Pan J."/>
            <person name="Li J."/>
            <person name="Huang Y."/>
            <person name="Du H."/>
            <person name="Liu Y."/>
            <person name="Li M."/>
        </authorList>
    </citation>
    <scope>NUCLEOTIDE SEQUENCE</scope>
    <source>
        <strain evidence="2">FT118</strain>
    </source>
</reference>
<dbReference type="InterPro" id="IPR029045">
    <property type="entry name" value="ClpP/crotonase-like_dom_sf"/>
</dbReference>
<dbReference type="EMBL" id="JAMZFT010000001">
    <property type="protein sequence ID" value="MCP1334928.1"/>
    <property type="molecule type" value="Genomic_DNA"/>
</dbReference>
<dbReference type="Proteomes" id="UP001055804">
    <property type="component" value="Unassembled WGS sequence"/>
</dbReference>
<dbReference type="Gene3D" id="3.90.226.10">
    <property type="entry name" value="2-enoyl-CoA Hydratase, Chain A, domain 1"/>
    <property type="match status" value="1"/>
</dbReference>
<dbReference type="GO" id="GO:0003824">
    <property type="term" value="F:catalytic activity"/>
    <property type="evidence" value="ECO:0007669"/>
    <property type="project" value="UniProtKB-ARBA"/>
</dbReference>
<evidence type="ECO:0000313" key="2">
    <source>
        <dbReference type="EMBL" id="MCP1334928.1"/>
    </source>
</evidence>